<evidence type="ECO:0000256" key="3">
    <source>
        <dbReference type="ARBA" id="ARBA00023125"/>
    </source>
</evidence>
<dbReference type="PROSITE" id="PS50888">
    <property type="entry name" value="BHLH"/>
    <property type="match status" value="1"/>
</dbReference>
<keyword evidence="10" id="KW-1185">Reference proteome</keyword>
<dbReference type="PANTHER" id="PTHR16223">
    <property type="entry name" value="TRANSCRIPTION FACTOR BHLH83-RELATED"/>
    <property type="match status" value="1"/>
</dbReference>
<evidence type="ECO:0000256" key="7">
    <source>
        <dbReference type="SAM" id="MobiDB-lite"/>
    </source>
</evidence>
<dbReference type="PANTHER" id="PTHR16223:SF51">
    <property type="entry name" value="TRANSCRIPTION FACTOR BHLH117-RELATED"/>
    <property type="match status" value="1"/>
</dbReference>
<comment type="caution">
    <text evidence="9">The sequence shown here is derived from an EMBL/GenBank/DDBJ whole genome shotgun (WGS) entry which is preliminary data.</text>
</comment>
<evidence type="ECO:0000256" key="1">
    <source>
        <dbReference type="ARBA" id="ARBA00004123"/>
    </source>
</evidence>
<dbReference type="InterPro" id="IPR045239">
    <property type="entry name" value="bHLH95_bHLH"/>
</dbReference>
<dbReference type="GO" id="GO:0000978">
    <property type="term" value="F:RNA polymerase II cis-regulatory region sequence-specific DNA binding"/>
    <property type="evidence" value="ECO:0007669"/>
    <property type="project" value="TreeGrafter"/>
</dbReference>
<evidence type="ECO:0000256" key="5">
    <source>
        <dbReference type="ARBA" id="ARBA00023242"/>
    </source>
</evidence>
<evidence type="ECO:0000256" key="4">
    <source>
        <dbReference type="ARBA" id="ARBA00023163"/>
    </source>
</evidence>
<dbReference type="GO" id="GO:0046983">
    <property type="term" value="F:protein dimerization activity"/>
    <property type="evidence" value="ECO:0007669"/>
    <property type="project" value="InterPro"/>
</dbReference>
<keyword evidence="2" id="KW-0805">Transcription regulation</keyword>
<keyword evidence="6" id="KW-0175">Coiled coil</keyword>
<dbReference type="EMBL" id="JABWDY010003056">
    <property type="protein sequence ID" value="KAF5206198.1"/>
    <property type="molecule type" value="Genomic_DNA"/>
</dbReference>
<dbReference type="AlphaFoldDB" id="A0A7J6XB99"/>
<keyword evidence="4" id="KW-0804">Transcription</keyword>
<dbReference type="FunFam" id="4.10.280.10:FF:000021">
    <property type="entry name" value="Transcription factor bHLH130 family"/>
    <property type="match status" value="1"/>
</dbReference>
<organism evidence="9 10">
    <name type="scientific">Thalictrum thalictroides</name>
    <name type="common">Rue-anemone</name>
    <name type="synonym">Anemone thalictroides</name>
    <dbReference type="NCBI Taxonomy" id="46969"/>
    <lineage>
        <taxon>Eukaryota</taxon>
        <taxon>Viridiplantae</taxon>
        <taxon>Streptophyta</taxon>
        <taxon>Embryophyta</taxon>
        <taxon>Tracheophyta</taxon>
        <taxon>Spermatophyta</taxon>
        <taxon>Magnoliopsida</taxon>
        <taxon>Ranunculales</taxon>
        <taxon>Ranunculaceae</taxon>
        <taxon>Thalictroideae</taxon>
        <taxon>Thalictrum</taxon>
    </lineage>
</organism>
<dbReference type="InterPro" id="IPR011598">
    <property type="entry name" value="bHLH_dom"/>
</dbReference>
<protein>
    <submittedName>
        <fullName evidence="9">Transcription factor bhlh</fullName>
    </submittedName>
</protein>
<feature type="compositionally biased region" description="Polar residues" evidence="7">
    <location>
        <begin position="43"/>
        <end position="59"/>
    </location>
</feature>
<dbReference type="InterPro" id="IPR036638">
    <property type="entry name" value="HLH_DNA-bd_sf"/>
</dbReference>
<keyword evidence="3" id="KW-0238">DNA-binding</keyword>
<comment type="subcellular location">
    <subcellularLocation>
        <location evidence="1">Nucleus</location>
    </subcellularLocation>
</comment>
<evidence type="ECO:0000313" key="9">
    <source>
        <dbReference type="EMBL" id="KAF5206198.1"/>
    </source>
</evidence>
<dbReference type="SUPFAM" id="SSF47459">
    <property type="entry name" value="HLH, helix-loop-helix DNA-binding domain"/>
    <property type="match status" value="1"/>
</dbReference>
<dbReference type="OrthoDB" id="2019494at2759"/>
<feature type="coiled-coil region" evidence="6">
    <location>
        <begin position="199"/>
        <end position="229"/>
    </location>
</feature>
<dbReference type="Proteomes" id="UP000554482">
    <property type="component" value="Unassembled WGS sequence"/>
</dbReference>
<evidence type="ECO:0000256" key="2">
    <source>
        <dbReference type="ARBA" id="ARBA00023015"/>
    </source>
</evidence>
<name>A0A7J6XB99_THATH</name>
<proteinExistence type="predicted"/>
<sequence length="229" mass="25484">MGYGNGSGGGSGSGLARFKSAPVSWFDSLLQEDDEVIPVEIPHSQSDSQAPNLRNSNIYDPTNLFDTSSSFTRNNSSPPELLTNLTLPSPNFASDDGVASNYDILSFLDIPITGKSERESDSAQESQLKKEHSDSFSDMDMEKLFQGSVPCRVRAKRGCATHPRSIAERVRRTRISDRIRKLQELVPNMDKQTNTADMLEEAVEYVKFLQSQIQELSEQQKNCKCLGRE</sequence>
<dbReference type="GO" id="GO:0000981">
    <property type="term" value="F:DNA-binding transcription factor activity, RNA polymerase II-specific"/>
    <property type="evidence" value="ECO:0007669"/>
    <property type="project" value="TreeGrafter"/>
</dbReference>
<dbReference type="InterPro" id="IPR045843">
    <property type="entry name" value="IND-like"/>
</dbReference>
<gene>
    <name evidence="9" type="ORF">FRX31_004216</name>
</gene>
<evidence type="ECO:0000313" key="10">
    <source>
        <dbReference type="Proteomes" id="UP000554482"/>
    </source>
</evidence>
<dbReference type="SMART" id="SM00353">
    <property type="entry name" value="HLH"/>
    <property type="match status" value="1"/>
</dbReference>
<feature type="region of interest" description="Disordered" evidence="7">
    <location>
        <begin position="116"/>
        <end position="139"/>
    </location>
</feature>
<evidence type="ECO:0000259" key="8">
    <source>
        <dbReference type="PROSITE" id="PS50888"/>
    </source>
</evidence>
<reference evidence="9 10" key="1">
    <citation type="submission" date="2020-06" db="EMBL/GenBank/DDBJ databases">
        <title>Transcriptomic and genomic resources for Thalictrum thalictroides and T. hernandezii: Facilitating candidate gene discovery in an emerging model plant lineage.</title>
        <authorList>
            <person name="Arias T."/>
            <person name="Riano-Pachon D.M."/>
            <person name="Di Stilio V.S."/>
        </authorList>
    </citation>
    <scope>NUCLEOTIDE SEQUENCE [LARGE SCALE GENOMIC DNA]</scope>
    <source>
        <strain evidence="10">cv. WT478/WT964</strain>
        <tissue evidence="9">Leaves</tissue>
    </source>
</reference>
<evidence type="ECO:0000256" key="6">
    <source>
        <dbReference type="SAM" id="Coils"/>
    </source>
</evidence>
<dbReference type="CDD" id="cd11393">
    <property type="entry name" value="bHLH_AtbHLH_like"/>
    <property type="match status" value="1"/>
</dbReference>
<feature type="region of interest" description="Disordered" evidence="7">
    <location>
        <begin position="39"/>
        <end position="59"/>
    </location>
</feature>
<accession>A0A7J6XB99</accession>
<keyword evidence="5" id="KW-0539">Nucleus</keyword>
<dbReference type="Pfam" id="PF00010">
    <property type="entry name" value="HLH"/>
    <property type="match status" value="1"/>
</dbReference>
<dbReference type="Gene3D" id="4.10.280.10">
    <property type="entry name" value="Helix-loop-helix DNA-binding domain"/>
    <property type="match status" value="1"/>
</dbReference>
<feature type="domain" description="BHLH" evidence="8">
    <location>
        <begin position="159"/>
        <end position="209"/>
    </location>
</feature>
<dbReference type="GO" id="GO:0005634">
    <property type="term" value="C:nucleus"/>
    <property type="evidence" value="ECO:0007669"/>
    <property type="project" value="UniProtKB-SubCell"/>
</dbReference>